<dbReference type="PANTHER" id="PTHR10146:SF14">
    <property type="entry name" value="PYRIDOXAL PHOSPHATE HOMEOSTASIS PROTEIN"/>
    <property type="match status" value="1"/>
</dbReference>
<dbReference type="EMBL" id="JAGSND010000001">
    <property type="protein sequence ID" value="MBR0596793.1"/>
    <property type="molecule type" value="Genomic_DNA"/>
</dbReference>
<dbReference type="NCBIfam" id="TIGR00044">
    <property type="entry name" value="YggS family pyridoxal phosphate-dependent enzyme"/>
    <property type="match status" value="1"/>
</dbReference>
<evidence type="ECO:0000259" key="5">
    <source>
        <dbReference type="Pfam" id="PF01168"/>
    </source>
</evidence>
<feature type="modified residue" description="N6-(pyridoxal phosphate)lysine" evidence="2 3">
    <location>
        <position position="44"/>
    </location>
</feature>
<dbReference type="Pfam" id="PF01168">
    <property type="entry name" value="Ala_racemase_N"/>
    <property type="match status" value="1"/>
</dbReference>
<evidence type="ECO:0000256" key="3">
    <source>
        <dbReference type="PIRSR" id="PIRSR004848-1"/>
    </source>
</evidence>
<dbReference type="HAMAP" id="MF_02087">
    <property type="entry name" value="PLP_homeostasis"/>
    <property type="match status" value="1"/>
</dbReference>
<dbReference type="Gene3D" id="3.20.20.10">
    <property type="entry name" value="Alanine racemase"/>
    <property type="match status" value="1"/>
</dbReference>
<dbReference type="InterPro" id="IPR001608">
    <property type="entry name" value="Ala_racemase_N"/>
</dbReference>
<dbReference type="CDD" id="cd00635">
    <property type="entry name" value="PLPDE_III_YBL036c_like"/>
    <property type="match status" value="1"/>
</dbReference>
<evidence type="ECO:0000256" key="4">
    <source>
        <dbReference type="RuleBase" id="RU004514"/>
    </source>
</evidence>
<dbReference type="Proteomes" id="UP000675664">
    <property type="component" value="Unassembled WGS sequence"/>
</dbReference>
<evidence type="ECO:0000256" key="1">
    <source>
        <dbReference type="ARBA" id="ARBA00022898"/>
    </source>
</evidence>
<comment type="caution">
    <text evidence="6">The sequence shown here is derived from an EMBL/GenBank/DDBJ whole genome shotgun (WGS) entry which is preliminary data.</text>
</comment>
<dbReference type="GO" id="GO:0030170">
    <property type="term" value="F:pyridoxal phosphate binding"/>
    <property type="evidence" value="ECO:0007669"/>
    <property type="project" value="UniProtKB-UniRule"/>
</dbReference>
<protein>
    <recommendedName>
        <fullName evidence="2">Pyridoxal phosphate homeostasis protein</fullName>
        <shortName evidence="2">PLP homeostasis protein</shortName>
    </recommendedName>
</protein>
<comment type="function">
    <text evidence="2">Pyridoxal 5'-phosphate (PLP)-binding protein, which is involved in PLP homeostasis.</text>
</comment>
<accession>A0A8J7W052</accession>
<dbReference type="InterPro" id="IPR029066">
    <property type="entry name" value="PLP-binding_barrel"/>
</dbReference>
<evidence type="ECO:0000313" key="6">
    <source>
        <dbReference type="EMBL" id="MBR0596793.1"/>
    </source>
</evidence>
<name>A0A8J7W052_9FIRM</name>
<sequence length="241" mass="27593">MRQEEGLRVGRIKENIEDIIAKKEEITAKAGRNKDEVLLVAVTKTRTAEEINEAIDAGITHIGENKVQEIMDKFDQVKRVNWHMIGHLQTNKVKYIIDKVYMIHSVDSLKLAEEIDKRAGQSGIMMNILIQVNAAEEESKFGITTEETGMLIQEILKRCPHIKIKGLMCIAPFEDNPEEVRGYFRQVKELYEQFGSISHERLDFQYLSMGMSNDYEVAIQEGSNLIRVGTAIFGERNYSNK</sequence>
<comment type="cofactor">
    <cofactor evidence="3">
        <name>pyridoxal 5'-phosphate</name>
        <dbReference type="ChEBI" id="CHEBI:597326"/>
    </cofactor>
</comment>
<gene>
    <name evidence="6" type="ORF">KCX82_02785</name>
</gene>
<dbReference type="AlphaFoldDB" id="A0A8J7W052"/>
<evidence type="ECO:0000313" key="7">
    <source>
        <dbReference type="Proteomes" id="UP000675664"/>
    </source>
</evidence>
<keyword evidence="7" id="KW-1185">Reference proteome</keyword>
<dbReference type="PIRSF" id="PIRSF004848">
    <property type="entry name" value="YBL036c_PLPDEIII"/>
    <property type="match status" value="1"/>
</dbReference>
<proteinExistence type="inferred from homology"/>
<keyword evidence="1 2" id="KW-0663">Pyridoxal phosphate</keyword>
<comment type="similarity">
    <text evidence="2 4">Belongs to the pyridoxal phosphate-binding protein YggS/PROSC family.</text>
</comment>
<dbReference type="InterPro" id="IPR011078">
    <property type="entry name" value="PyrdxlP_homeostasis"/>
</dbReference>
<evidence type="ECO:0000256" key="2">
    <source>
        <dbReference type="HAMAP-Rule" id="MF_02087"/>
    </source>
</evidence>
<dbReference type="FunFam" id="3.20.20.10:FF:000018">
    <property type="entry name" value="Pyridoxal phosphate homeostasis protein"/>
    <property type="match status" value="1"/>
</dbReference>
<reference evidence="6" key="1">
    <citation type="submission" date="2021-04" db="EMBL/GenBank/DDBJ databases">
        <title>Sinoanaerobacter chloroacetimidivorans sp. nov., an obligate anaerobic bacterium isolated from anaerobic sludge.</title>
        <authorList>
            <person name="Bao Y."/>
        </authorList>
    </citation>
    <scope>NUCLEOTIDE SEQUENCE</scope>
    <source>
        <strain evidence="6">BAD-6</strain>
    </source>
</reference>
<organism evidence="6 7">
    <name type="scientific">Sinanaerobacter chloroacetimidivorans</name>
    <dbReference type="NCBI Taxonomy" id="2818044"/>
    <lineage>
        <taxon>Bacteria</taxon>
        <taxon>Bacillati</taxon>
        <taxon>Bacillota</taxon>
        <taxon>Clostridia</taxon>
        <taxon>Peptostreptococcales</taxon>
        <taxon>Anaerovoracaceae</taxon>
        <taxon>Sinanaerobacter</taxon>
    </lineage>
</organism>
<feature type="domain" description="Alanine racemase N-terminal" evidence="5">
    <location>
        <begin position="36"/>
        <end position="236"/>
    </location>
</feature>
<dbReference type="PANTHER" id="PTHR10146">
    <property type="entry name" value="PROLINE SYNTHETASE CO-TRANSCRIBED BACTERIAL HOMOLOG PROTEIN"/>
    <property type="match status" value="1"/>
</dbReference>
<reference evidence="6" key="2">
    <citation type="submission" date="2021-04" db="EMBL/GenBank/DDBJ databases">
        <authorList>
            <person name="Liu J."/>
        </authorList>
    </citation>
    <scope>NUCLEOTIDE SEQUENCE</scope>
    <source>
        <strain evidence="6">BAD-6</strain>
    </source>
</reference>
<dbReference type="SUPFAM" id="SSF51419">
    <property type="entry name" value="PLP-binding barrel"/>
    <property type="match status" value="1"/>
</dbReference>
<dbReference type="PROSITE" id="PS01211">
    <property type="entry name" value="UPF0001"/>
    <property type="match status" value="1"/>
</dbReference>